<name>A0ABT1SAT9_9FIRM</name>
<reference evidence="3 4" key="1">
    <citation type="submission" date="2022-06" db="EMBL/GenBank/DDBJ databases">
        <title>Isolation of gut microbiota from human fecal samples.</title>
        <authorList>
            <person name="Pamer E.G."/>
            <person name="Barat B."/>
            <person name="Waligurski E."/>
            <person name="Medina S."/>
            <person name="Paddock L."/>
            <person name="Mostad J."/>
        </authorList>
    </citation>
    <scope>NUCLEOTIDE SEQUENCE [LARGE SCALE GENOMIC DNA]</scope>
    <source>
        <strain evidence="3 4">DFI.7.95</strain>
    </source>
</reference>
<accession>A0ABT1SAT9</accession>
<evidence type="ECO:0000313" key="4">
    <source>
        <dbReference type="Proteomes" id="UP001524478"/>
    </source>
</evidence>
<dbReference type="InterPro" id="IPR002347">
    <property type="entry name" value="SDR_fam"/>
</dbReference>
<evidence type="ECO:0000313" key="3">
    <source>
        <dbReference type="EMBL" id="MCQ4923571.1"/>
    </source>
</evidence>
<gene>
    <name evidence="3" type="ORF">NE686_10765</name>
</gene>
<dbReference type="CDD" id="cd05233">
    <property type="entry name" value="SDR_c"/>
    <property type="match status" value="1"/>
</dbReference>
<organism evidence="3 4">
    <name type="scientific">Tissierella carlieri</name>
    <dbReference type="NCBI Taxonomy" id="689904"/>
    <lineage>
        <taxon>Bacteria</taxon>
        <taxon>Bacillati</taxon>
        <taxon>Bacillota</taxon>
        <taxon>Tissierellia</taxon>
        <taxon>Tissierellales</taxon>
        <taxon>Tissierellaceae</taxon>
        <taxon>Tissierella</taxon>
    </lineage>
</organism>
<dbReference type="Proteomes" id="UP001524478">
    <property type="component" value="Unassembled WGS sequence"/>
</dbReference>
<dbReference type="SUPFAM" id="SSF51735">
    <property type="entry name" value="NAD(P)-binding Rossmann-fold domains"/>
    <property type="match status" value="1"/>
</dbReference>
<evidence type="ECO:0000256" key="1">
    <source>
        <dbReference type="ARBA" id="ARBA00006484"/>
    </source>
</evidence>
<dbReference type="PANTHER" id="PTHR44196">
    <property type="entry name" value="DEHYDROGENASE/REDUCTASE SDR FAMILY MEMBER 7B"/>
    <property type="match status" value="1"/>
</dbReference>
<keyword evidence="4" id="KW-1185">Reference proteome</keyword>
<sequence length="407" mass="45512">MSNDTLIISKGSLHKGQLKGKVALITGAGGGIGFEAARSLIWLGVKVIIGDIDKNKGRLAEKKLKSEFGSNCCLFIHTDIGCERKVKKLSQKIYAEFGKLDILINNATVAPIGAVHKIGIEKWDLSYRTNLRGPVLLIEYFLPKMLEQKSGVLAFVPSSGAAPYMGAYEVFKTSQVELSNTLTGELDGTGIITYSIGPGMVKTDTAHKAITEIAPLYGKTVDEFYKMNEYVLLSVEEAGAGFAASVANANIYNGLEISSIQALMDIGVSINEPKENNRIILSDDEKGKVLEIMTEILQTFLEQVDGWQNRPVFERQWVLRDFKKYTGAAPEYFSDRLSEFKKGITNNDLTKGDFKELPVEKLRVYYEHQIDLLKGYEKNPDRVKEYYGFISGWINTIERFDEFRRKI</sequence>
<dbReference type="EMBL" id="JANGAC010000007">
    <property type="protein sequence ID" value="MCQ4923571.1"/>
    <property type="molecule type" value="Genomic_DNA"/>
</dbReference>
<evidence type="ECO:0000256" key="2">
    <source>
        <dbReference type="ARBA" id="ARBA00023002"/>
    </source>
</evidence>
<proteinExistence type="inferred from homology"/>
<dbReference type="PRINTS" id="PR00081">
    <property type="entry name" value="GDHRDH"/>
</dbReference>
<dbReference type="PANTHER" id="PTHR44196:SF1">
    <property type="entry name" value="DEHYDROGENASE_REDUCTASE SDR FAMILY MEMBER 7B"/>
    <property type="match status" value="1"/>
</dbReference>
<comment type="similarity">
    <text evidence="1">Belongs to the short-chain dehydrogenases/reductases (SDR) family.</text>
</comment>
<dbReference type="Pfam" id="PF00106">
    <property type="entry name" value="adh_short"/>
    <property type="match status" value="1"/>
</dbReference>
<keyword evidence="2" id="KW-0560">Oxidoreductase</keyword>
<dbReference type="InterPro" id="IPR036291">
    <property type="entry name" value="NAD(P)-bd_dom_sf"/>
</dbReference>
<comment type="caution">
    <text evidence="3">The sequence shown here is derived from an EMBL/GenBank/DDBJ whole genome shotgun (WGS) entry which is preliminary data.</text>
</comment>
<protein>
    <submittedName>
        <fullName evidence="3">SDR family oxidoreductase</fullName>
    </submittedName>
</protein>
<dbReference type="RefSeq" id="WP_256311516.1">
    <property type="nucleotide sequence ID" value="NZ_JANGAC010000007.1"/>
</dbReference>
<dbReference type="Gene3D" id="3.40.50.720">
    <property type="entry name" value="NAD(P)-binding Rossmann-like Domain"/>
    <property type="match status" value="1"/>
</dbReference>